<evidence type="ECO:0000313" key="2">
    <source>
        <dbReference type="Proteomes" id="UP000001745"/>
    </source>
</evidence>
<dbReference type="InParanoid" id="B8M3F9"/>
<proteinExistence type="predicted"/>
<gene>
    <name evidence="1" type="ORF">TSTA_095800</name>
</gene>
<dbReference type="PhylomeDB" id="B8M3F9"/>
<dbReference type="RefSeq" id="XP_002479294.1">
    <property type="nucleotide sequence ID" value="XM_002479249.1"/>
</dbReference>
<dbReference type="HOGENOM" id="CLU_092897_0_0_1"/>
<dbReference type="AlphaFoldDB" id="B8M3F9"/>
<dbReference type="OrthoDB" id="4226585at2759"/>
<reference evidence="2" key="1">
    <citation type="journal article" date="2015" name="Genome Announc.">
        <title>Genome sequence of the AIDS-associated pathogen Penicillium marneffei (ATCC18224) and its near taxonomic relative Talaromyces stipitatus (ATCC10500).</title>
        <authorList>
            <person name="Nierman W.C."/>
            <person name="Fedorova-Abrams N.D."/>
            <person name="Andrianopoulos A."/>
        </authorList>
    </citation>
    <scope>NUCLEOTIDE SEQUENCE [LARGE SCALE GENOMIC DNA]</scope>
    <source>
        <strain evidence="2">ATCC 10500 / CBS 375.48 / QM 6759 / NRRL 1006</strain>
    </source>
</reference>
<sequence>MTRPKHQPLLTSQATQSSLTIATNLLLRCEHFFRSLAFLEKSTSDPKSLLQQIQSLCSDFHETLFIIDQTLYKHRMEHGRAKHRKGEEEDDDDEGYRVLSEINEQLTDYAFLVGKKIHPWDVPYVFLESTTTAKVLVERPAEFPPATWRNRELRGTTTPLAGFPLEGLGADCVNGLEMYHRLDLGDMWAN</sequence>
<keyword evidence="2" id="KW-1185">Reference proteome</keyword>
<dbReference type="GeneID" id="8105891"/>
<organism evidence="1 2">
    <name type="scientific">Talaromyces stipitatus (strain ATCC 10500 / CBS 375.48 / QM 6759 / NRRL 1006)</name>
    <name type="common">Penicillium stipitatum</name>
    <dbReference type="NCBI Taxonomy" id="441959"/>
    <lineage>
        <taxon>Eukaryota</taxon>
        <taxon>Fungi</taxon>
        <taxon>Dikarya</taxon>
        <taxon>Ascomycota</taxon>
        <taxon>Pezizomycotina</taxon>
        <taxon>Eurotiomycetes</taxon>
        <taxon>Eurotiomycetidae</taxon>
        <taxon>Eurotiales</taxon>
        <taxon>Trichocomaceae</taxon>
        <taxon>Talaromyces</taxon>
        <taxon>Talaromyces sect. Talaromyces</taxon>
    </lineage>
</organism>
<accession>B8M3F9</accession>
<protein>
    <submittedName>
        <fullName evidence="1">Uncharacterized protein</fullName>
    </submittedName>
</protein>
<dbReference type="Proteomes" id="UP000001745">
    <property type="component" value="Unassembled WGS sequence"/>
</dbReference>
<name>B8M3F9_TALSN</name>
<dbReference type="VEuPathDB" id="FungiDB:TSTA_095800"/>
<dbReference type="EMBL" id="EQ962653">
    <property type="protein sequence ID" value="EED22331.1"/>
    <property type="molecule type" value="Genomic_DNA"/>
</dbReference>
<evidence type="ECO:0000313" key="1">
    <source>
        <dbReference type="EMBL" id="EED22331.1"/>
    </source>
</evidence>